<reference evidence="1 2" key="1">
    <citation type="submission" date="2024-09" db="EMBL/GenBank/DDBJ databases">
        <authorList>
            <person name="Sun Q."/>
            <person name="Mori K."/>
        </authorList>
    </citation>
    <scope>NUCLEOTIDE SEQUENCE [LARGE SCALE GENOMIC DNA]</scope>
    <source>
        <strain evidence="1 2">JCM 12822</strain>
    </source>
</reference>
<protein>
    <submittedName>
        <fullName evidence="1">Thiol-disulfide oxidoreductase DCC family protein</fullName>
    </submittedName>
</protein>
<dbReference type="Proteomes" id="UP001589740">
    <property type="component" value="Unassembled WGS sequence"/>
</dbReference>
<evidence type="ECO:0000313" key="2">
    <source>
        <dbReference type="Proteomes" id="UP001589740"/>
    </source>
</evidence>
<dbReference type="InterPro" id="IPR052927">
    <property type="entry name" value="DCC_oxidoreductase"/>
</dbReference>
<dbReference type="Pfam" id="PF04134">
    <property type="entry name" value="DCC1-like"/>
    <property type="match status" value="1"/>
</dbReference>
<dbReference type="EMBL" id="JBHMAH010000004">
    <property type="protein sequence ID" value="MFB9860015.1"/>
    <property type="molecule type" value="Genomic_DNA"/>
</dbReference>
<organism evidence="1 2">
    <name type="scientific">Salinicoccus siamensis</name>
    <dbReference type="NCBI Taxonomy" id="381830"/>
    <lineage>
        <taxon>Bacteria</taxon>
        <taxon>Bacillati</taxon>
        <taxon>Bacillota</taxon>
        <taxon>Bacilli</taxon>
        <taxon>Bacillales</taxon>
        <taxon>Staphylococcaceae</taxon>
        <taxon>Salinicoccus</taxon>
    </lineage>
</organism>
<dbReference type="InterPro" id="IPR007263">
    <property type="entry name" value="DCC1-like"/>
</dbReference>
<dbReference type="PANTHER" id="PTHR33639">
    <property type="entry name" value="THIOL-DISULFIDE OXIDOREDUCTASE DCC"/>
    <property type="match status" value="1"/>
</dbReference>
<dbReference type="PANTHER" id="PTHR33639:SF2">
    <property type="entry name" value="DUF393 DOMAIN-CONTAINING PROTEIN"/>
    <property type="match status" value="1"/>
</dbReference>
<dbReference type="RefSeq" id="WP_380569618.1">
    <property type="nucleotide sequence ID" value="NZ_JBHMAH010000004.1"/>
</dbReference>
<keyword evidence="2" id="KW-1185">Reference proteome</keyword>
<evidence type="ECO:0000313" key="1">
    <source>
        <dbReference type="EMBL" id="MFB9860015.1"/>
    </source>
</evidence>
<accession>A0ABV5Z532</accession>
<comment type="caution">
    <text evidence="1">The sequence shown here is derived from an EMBL/GenBank/DDBJ whole genome shotgun (WGS) entry which is preliminary data.</text>
</comment>
<sequence length="131" mass="15086">MKRVLLFDSECIFCNKTVHFILEKDDKKEFDFIALNSQEGKSLLSSFNVSPNVDSFFLISDERIYDRSTAALKVAGTLKGVTKLLTVFLLVPRPIRDIVYSVISKNRHKLALKSSKYCKLPSSEDRKRFYI</sequence>
<name>A0ABV5Z532_9STAP</name>
<gene>
    <name evidence="1" type="ORF">ACFFLE_02675</name>
</gene>
<proteinExistence type="predicted"/>